<dbReference type="SMART" id="SM00382">
    <property type="entry name" value="AAA"/>
    <property type="match status" value="1"/>
</dbReference>
<gene>
    <name evidence="5" type="ORF">CHKLHMKO_00169</name>
</gene>
<dbReference type="GO" id="GO:0016887">
    <property type="term" value="F:ATP hydrolysis activity"/>
    <property type="evidence" value="ECO:0007669"/>
    <property type="project" value="InterPro"/>
</dbReference>
<evidence type="ECO:0000259" key="4">
    <source>
        <dbReference type="SMART" id="SM00382"/>
    </source>
</evidence>
<evidence type="ECO:0000256" key="1">
    <source>
        <dbReference type="ARBA" id="ARBA00006914"/>
    </source>
</evidence>
<comment type="similarity">
    <text evidence="1">Belongs to the AAA ATPase family.</text>
</comment>
<organism evidence="5 6">
    <name type="scientific">Candidatus Argoarchaeum ethanivorans</name>
    <dbReference type="NCBI Taxonomy" id="2608793"/>
    <lineage>
        <taxon>Archaea</taxon>
        <taxon>Methanobacteriati</taxon>
        <taxon>Methanobacteriota</taxon>
        <taxon>Stenosarchaea group</taxon>
        <taxon>Methanomicrobia</taxon>
        <taxon>Methanosarcinales</taxon>
        <taxon>Methanosarcinales incertae sedis</taxon>
        <taxon>GOM Arc I cluster</taxon>
        <taxon>Candidatus Argoarchaeum</taxon>
    </lineage>
</organism>
<accession>A0A811T716</accession>
<evidence type="ECO:0000256" key="2">
    <source>
        <dbReference type="ARBA" id="ARBA00022741"/>
    </source>
</evidence>
<dbReference type="InterPro" id="IPR050221">
    <property type="entry name" value="26S_Proteasome_ATPase"/>
</dbReference>
<dbReference type="GO" id="GO:0005524">
    <property type="term" value="F:ATP binding"/>
    <property type="evidence" value="ECO:0007669"/>
    <property type="project" value="UniProtKB-KW"/>
</dbReference>
<proteinExistence type="inferred from homology"/>
<dbReference type="Gene3D" id="3.40.50.300">
    <property type="entry name" value="P-loop containing nucleotide triphosphate hydrolases"/>
    <property type="match status" value="1"/>
</dbReference>
<dbReference type="AlphaFoldDB" id="A0A811T716"/>
<keyword evidence="2" id="KW-0547">Nucleotide-binding</keyword>
<comment type="caution">
    <text evidence="5">The sequence shown here is derived from an EMBL/GenBank/DDBJ whole genome shotgun (WGS) entry which is preliminary data.</text>
</comment>
<evidence type="ECO:0000313" key="6">
    <source>
        <dbReference type="Proteomes" id="UP000610373"/>
    </source>
</evidence>
<dbReference type="InterPro" id="IPR003959">
    <property type="entry name" value="ATPase_AAA_core"/>
</dbReference>
<evidence type="ECO:0000256" key="3">
    <source>
        <dbReference type="ARBA" id="ARBA00022840"/>
    </source>
</evidence>
<evidence type="ECO:0000313" key="5">
    <source>
        <dbReference type="EMBL" id="CAD6491658.1"/>
    </source>
</evidence>
<reference evidence="5" key="1">
    <citation type="submission" date="2020-10" db="EMBL/GenBank/DDBJ databases">
        <authorList>
            <person name="Hahn C.J."/>
            <person name="Laso-Perez R."/>
            <person name="Vulcano F."/>
            <person name="Vaziourakis K.-M."/>
            <person name="Stokke R."/>
            <person name="Steen I.H."/>
            <person name="Teske A."/>
            <person name="Boetius A."/>
            <person name="Liebeke M."/>
            <person name="Amann R."/>
            <person name="Knittel K."/>
        </authorList>
    </citation>
    <scope>NUCLEOTIDE SEQUENCE</scope>
    <source>
        <strain evidence="5">Gfbio:e3339647-f889-4370-9287-4fb5cb688e4c:AG392O15_GoMArc1</strain>
    </source>
</reference>
<dbReference type="Pfam" id="PF00004">
    <property type="entry name" value="AAA"/>
    <property type="match status" value="1"/>
</dbReference>
<dbReference type="InterPro" id="IPR003593">
    <property type="entry name" value="AAA+_ATPase"/>
</dbReference>
<keyword evidence="3" id="KW-0067">ATP-binding</keyword>
<name>A0A811T716_9EURY</name>
<dbReference type="PANTHER" id="PTHR23073">
    <property type="entry name" value="26S PROTEASOME REGULATORY SUBUNIT"/>
    <property type="match status" value="1"/>
</dbReference>
<dbReference type="Proteomes" id="UP000610373">
    <property type="component" value="Unassembled WGS sequence"/>
</dbReference>
<sequence length="480" mass="55735">MLIVTKNERYSDNLIKDKVLELIFNEQFDATGLLPIGHVVNNDFVITNNNQIEVRKVSANPILSSVECFNDLLTHESLETDLERYQDHFKLTYEWIMKRLRKDSDNRFLGWYPEYESTHTPESWVGGHALLFLKNYCEMLSKLIKKSACKYLQCKKYRELKTLDITWDKLYDSYEIKKYIGKCMGNKASDYRSALIFGPPGSGKSTIPKALAKKLEWDYVELTPGLFLAKGDRNIISEANNIFKRLKRMKDTVIFFDEVDELVKSREKYTASAWIVTALLPEFADLWKRKEIKFILATNDITKVDSAAMRGGRIDLVLPMGGICWKNRLKILEDAIDNSNGNSDIKRDLKTEIFGELWDKDVDKIDVDKIDKNNMKNQGAGKLKNFLERTDFVPVIEIKEIIRELFKEASIKNIKNRQQFKIFFEGIGGIGNFENGEFKKFHDDLLSKLYPNIKLPSTERAEETEDKKYIKDIIIEGNTF</sequence>
<dbReference type="InterPro" id="IPR027417">
    <property type="entry name" value="P-loop_NTPase"/>
</dbReference>
<dbReference type="SUPFAM" id="SSF52540">
    <property type="entry name" value="P-loop containing nucleoside triphosphate hydrolases"/>
    <property type="match status" value="1"/>
</dbReference>
<feature type="domain" description="AAA+ ATPase" evidence="4">
    <location>
        <begin position="190"/>
        <end position="324"/>
    </location>
</feature>
<dbReference type="EMBL" id="CAJHIO010000007">
    <property type="protein sequence ID" value="CAD6491658.1"/>
    <property type="molecule type" value="Genomic_DNA"/>
</dbReference>
<protein>
    <submittedName>
        <fullName evidence="5">ATPase family associated with various cellular activities (AAA)</fullName>
    </submittedName>
</protein>
<dbReference type="CDD" id="cd19481">
    <property type="entry name" value="RecA-like_protease"/>
    <property type="match status" value="1"/>
</dbReference>